<dbReference type="Gene3D" id="3.40.50.720">
    <property type="entry name" value="NAD(P)-binding Rossmann-like Domain"/>
    <property type="match status" value="1"/>
</dbReference>
<dbReference type="AlphaFoldDB" id="A0A7W7FZ66"/>
<keyword evidence="2" id="KW-1185">Reference proteome</keyword>
<protein>
    <submittedName>
        <fullName evidence="1">Bacteriocin biosynthesis cyclodehydratase domain-containing protein</fullName>
    </submittedName>
</protein>
<dbReference type="RefSeq" id="WP_185006910.1">
    <property type="nucleotide sequence ID" value="NZ_BAAAUI010000057.1"/>
</dbReference>
<dbReference type="EMBL" id="JACHMH010000001">
    <property type="protein sequence ID" value="MBB4680829.1"/>
    <property type="molecule type" value="Genomic_DNA"/>
</dbReference>
<dbReference type="InterPro" id="IPR022291">
    <property type="entry name" value="Bacteriocin_synth_cyclodeHase"/>
</dbReference>
<evidence type="ECO:0000313" key="1">
    <source>
        <dbReference type="EMBL" id="MBB4680829.1"/>
    </source>
</evidence>
<accession>A0A7W7FZ66</accession>
<proteinExistence type="predicted"/>
<name>A0A7W7FZ66_9PSEU</name>
<organism evidence="1 2">
    <name type="scientific">Crossiella cryophila</name>
    <dbReference type="NCBI Taxonomy" id="43355"/>
    <lineage>
        <taxon>Bacteria</taxon>
        <taxon>Bacillati</taxon>
        <taxon>Actinomycetota</taxon>
        <taxon>Actinomycetes</taxon>
        <taxon>Pseudonocardiales</taxon>
        <taxon>Pseudonocardiaceae</taxon>
        <taxon>Crossiella</taxon>
    </lineage>
</organism>
<dbReference type="NCBIfam" id="TIGR03882">
    <property type="entry name" value="cyclo_dehyd_2"/>
    <property type="match status" value="1"/>
</dbReference>
<comment type="caution">
    <text evidence="1">The sequence shown here is derived from an EMBL/GenBank/DDBJ whole genome shotgun (WGS) entry which is preliminary data.</text>
</comment>
<dbReference type="Proteomes" id="UP000533598">
    <property type="component" value="Unassembled WGS sequence"/>
</dbReference>
<evidence type="ECO:0000313" key="2">
    <source>
        <dbReference type="Proteomes" id="UP000533598"/>
    </source>
</evidence>
<sequence length="337" mass="35415">MQGSSTDGSASASRASWRTDPGTRVLAAGEDVLVRAGDAVVKCAGTGLLPLVAALLERTDGGVLEPVLFADLDQDQRDRADAVIDHLVEAGLLIETGAPGTADPVVLGLWRRSGQAVERAVIAERLRTATVRISGGGALATRIRTEVAAAGLAVAGEDDPAAVTVVVGEHEDDPVLADWNEQALADPDRGPWLAVTPYDGERATVGPWILPGESACHHCYRLRRASVFPDTGLSVALPQARWLGPRLDAAACAPGLVAVQTGLVLDWLLEYLALGERSAQLVPGGISTVELDLSGLRVGRHRVLRVPRCPRCAPGRETGHPQVWFHQLRPAGAEGQA</sequence>
<reference evidence="1 2" key="1">
    <citation type="submission" date="2020-08" db="EMBL/GenBank/DDBJ databases">
        <title>Sequencing the genomes of 1000 actinobacteria strains.</title>
        <authorList>
            <person name="Klenk H.-P."/>
        </authorList>
    </citation>
    <scope>NUCLEOTIDE SEQUENCE [LARGE SCALE GENOMIC DNA]</scope>
    <source>
        <strain evidence="1 2">DSM 44230</strain>
    </source>
</reference>
<gene>
    <name evidence="1" type="ORF">HNR67_006947</name>
</gene>